<dbReference type="Proteomes" id="UP001196413">
    <property type="component" value="Unassembled WGS sequence"/>
</dbReference>
<sequence length="440" mass="50923">MTLWLYRKIHSAILKTGDVLTTFTQPLMKRLPEILVRRFENCGYVLWDDLSFIEQRIVDYNPLFFNVSVVLPEMADIRVDLLTKENLNKMDTTCESGSLRPALDEDVTWLTDAEHVFSRYQEDVRMCAVMAFLPPRCFIFCDNTGCNRKQRLLDINEGLRISVLRKSLSKKSVEIRPGKLLVGLRMGLYMRVIVLENDVFRPMMIRCVCLDYNAIYSFGRHELFNLPEDFSVKAVPTNAFLGRYRGTFYVYQSKQEQVKNAMRRLESFDGTRPYFTCAVYGSAPDGLIIVDTCIMNLNEWRSESLITRGIAAPMDDDVEIKLSPDEARMMWKDKFEMCAKSMSVKSSGQKVQRTRGQNGYPEYSSNEYDSAIAERFAGEFRLLENSENPSSTNCNAPKKMQSSSNEYGNRGRSFEIGFDNRDTESRKKKKRKKKETFPRT</sequence>
<proteinExistence type="predicted"/>
<organism evidence="2 3">
    <name type="scientific">Parelaphostrongylus tenuis</name>
    <name type="common">Meningeal worm</name>
    <dbReference type="NCBI Taxonomy" id="148309"/>
    <lineage>
        <taxon>Eukaryota</taxon>
        <taxon>Metazoa</taxon>
        <taxon>Ecdysozoa</taxon>
        <taxon>Nematoda</taxon>
        <taxon>Chromadorea</taxon>
        <taxon>Rhabditida</taxon>
        <taxon>Rhabditina</taxon>
        <taxon>Rhabditomorpha</taxon>
        <taxon>Strongyloidea</taxon>
        <taxon>Metastrongylidae</taxon>
        <taxon>Parelaphostrongylus</taxon>
    </lineage>
</organism>
<comment type="caution">
    <text evidence="2">The sequence shown here is derived from an EMBL/GenBank/DDBJ whole genome shotgun (WGS) entry which is preliminary data.</text>
</comment>
<evidence type="ECO:0000313" key="3">
    <source>
        <dbReference type="Proteomes" id="UP001196413"/>
    </source>
</evidence>
<reference evidence="2" key="1">
    <citation type="submission" date="2021-06" db="EMBL/GenBank/DDBJ databases">
        <title>Parelaphostrongylus tenuis whole genome reference sequence.</title>
        <authorList>
            <person name="Garwood T.J."/>
            <person name="Larsen P.A."/>
            <person name="Fountain-Jones N.M."/>
            <person name="Garbe J.R."/>
            <person name="Macchietto M.G."/>
            <person name="Kania S.A."/>
            <person name="Gerhold R.W."/>
            <person name="Richards J.E."/>
            <person name="Wolf T.M."/>
        </authorList>
    </citation>
    <scope>NUCLEOTIDE SEQUENCE</scope>
    <source>
        <strain evidence="2">MNPRO001-30</strain>
        <tissue evidence="2">Meninges</tissue>
    </source>
</reference>
<dbReference type="AlphaFoldDB" id="A0AAD5QHY8"/>
<dbReference type="EMBL" id="JAHQIW010001098">
    <property type="protein sequence ID" value="KAJ1351537.1"/>
    <property type="molecule type" value="Genomic_DNA"/>
</dbReference>
<evidence type="ECO:0000313" key="2">
    <source>
        <dbReference type="EMBL" id="KAJ1351537.1"/>
    </source>
</evidence>
<evidence type="ECO:0008006" key="4">
    <source>
        <dbReference type="Google" id="ProtNLM"/>
    </source>
</evidence>
<keyword evidence="3" id="KW-1185">Reference proteome</keyword>
<feature type="region of interest" description="Disordered" evidence="1">
    <location>
        <begin position="384"/>
        <end position="440"/>
    </location>
</feature>
<accession>A0AAD5QHY8</accession>
<evidence type="ECO:0000256" key="1">
    <source>
        <dbReference type="SAM" id="MobiDB-lite"/>
    </source>
</evidence>
<name>A0AAD5QHY8_PARTN</name>
<gene>
    <name evidence="2" type="ORF">KIN20_007570</name>
</gene>
<feature type="region of interest" description="Disordered" evidence="1">
    <location>
        <begin position="346"/>
        <end position="365"/>
    </location>
</feature>
<feature type="compositionally biased region" description="Polar residues" evidence="1">
    <location>
        <begin position="385"/>
        <end position="407"/>
    </location>
</feature>
<protein>
    <recommendedName>
        <fullName evidence="4">Tudor domain-containing protein</fullName>
    </recommendedName>
</protein>